<comment type="caution">
    <text evidence="1">The sequence shown here is derived from an EMBL/GenBank/DDBJ whole genome shotgun (WGS) entry which is preliminary data.</text>
</comment>
<evidence type="ECO:0000313" key="1">
    <source>
        <dbReference type="EMBL" id="CAG8565774.1"/>
    </source>
</evidence>
<reference evidence="1" key="1">
    <citation type="submission" date="2021-06" db="EMBL/GenBank/DDBJ databases">
        <authorList>
            <person name="Kallberg Y."/>
            <person name="Tangrot J."/>
            <person name="Rosling A."/>
        </authorList>
    </citation>
    <scope>NUCLEOTIDE SEQUENCE</scope>
    <source>
        <strain evidence="1">AZ414A</strain>
    </source>
</reference>
<dbReference type="Proteomes" id="UP000789706">
    <property type="component" value="Unassembled WGS sequence"/>
</dbReference>
<keyword evidence="2" id="KW-1185">Reference proteome</keyword>
<sequence length="243" mass="26989">LLTYVTDWMELQSYIEQLFCVLERGLMYVLKKKTYDKFEGENIVCLAITNSQSQNIQQVSSESHSGIGSLPSQFTWYMCSKFSTNYTVTTPNFGTVVDGHHTQSYNQLGLLTYLTDWTGLQLYIDPTSNGSVYYDKGSCFDSPQIRCTKKMTYDEFKGESIVCLAITNPQNQEVKFSLSISFTLGESLPAVTPIGTLTTTASKPTTSSTTSSKIASLVAYLESLNAYSFQISPKNIVSSNILS</sequence>
<protein>
    <submittedName>
        <fullName evidence="1">8539_t:CDS:1</fullName>
    </submittedName>
</protein>
<evidence type="ECO:0000313" key="2">
    <source>
        <dbReference type="Proteomes" id="UP000789706"/>
    </source>
</evidence>
<dbReference type="OrthoDB" id="2410581at2759"/>
<dbReference type="EMBL" id="CAJVPK010001019">
    <property type="protein sequence ID" value="CAG8565774.1"/>
    <property type="molecule type" value="Genomic_DNA"/>
</dbReference>
<proteinExistence type="predicted"/>
<feature type="non-terminal residue" evidence="1">
    <location>
        <position position="1"/>
    </location>
</feature>
<accession>A0A9N9BJ64</accession>
<name>A0A9N9BJ64_9GLOM</name>
<organism evidence="1 2">
    <name type="scientific">Diversispora eburnea</name>
    <dbReference type="NCBI Taxonomy" id="1213867"/>
    <lineage>
        <taxon>Eukaryota</taxon>
        <taxon>Fungi</taxon>
        <taxon>Fungi incertae sedis</taxon>
        <taxon>Mucoromycota</taxon>
        <taxon>Glomeromycotina</taxon>
        <taxon>Glomeromycetes</taxon>
        <taxon>Diversisporales</taxon>
        <taxon>Diversisporaceae</taxon>
        <taxon>Diversispora</taxon>
    </lineage>
</organism>
<dbReference type="AlphaFoldDB" id="A0A9N9BJ64"/>
<gene>
    <name evidence="1" type="ORF">DEBURN_LOCUS7818</name>
</gene>